<dbReference type="EMBL" id="CAADEY010000010">
    <property type="protein sequence ID" value="VFJ45052.1"/>
    <property type="molecule type" value="Genomic_DNA"/>
</dbReference>
<name>A0A450S0I4_9GAMM</name>
<dbReference type="EMBL" id="CAADEX010000039">
    <property type="protein sequence ID" value="VFJ52579.1"/>
    <property type="molecule type" value="Genomic_DNA"/>
</dbReference>
<evidence type="ECO:0000313" key="2">
    <source>
        <dbReference type="EMBL" id="VFJ45052.1"/>
    </source>
</evidence>
<reference evidence="2" key="1">
    <citation type="submission" date="2019-02" db="EMBL/GenBank/DDBJ databases">
        <authorList>
            <person name="Gruber-Vodicka R. H."/>
            <person name="Seah K. B. B."/>
        </authorList>
    </citation>
    <scope>NUCLEOTIDE SEQUENCE</scope>
    <source>
        <strain evidence="2">BECK_DK161</strain>
        <strain evidence="3">BECK_DK47</strain>
    </source>
</reference>
<sequence>MMARDKSVNKVALLPAIKARPRRRREMRY</sequence>
<accession>A0A450S0I4</accession>
<gene>
    <name evidence="3" type="ORF">BECKDK2373B_GA0170837_10399</name>
    <name evidence="2" type="ORF">BECKDK2373C_GA0170839_10105</name>
</gene>
<feature type="region of interest" description="Disordered" evidence="1">
    <location>
        <begin position="1"/>
        <end position="29"/>
    </location>
</feature>
<dbReference type="AlphaFoldDB" id="A0A450S0I4"/>
<evidence type="ECO:0000313" key="3">
    <source>
        <dbReference type="EMBL" id="VFJ52579.1"/>
    </source>
</evidence>
<feature type="compositionally biased region" description="Basic residues" evidence="1">
    <location>
        <begin position="19"/>
        <end position="29"/>
    </location>
</feature>
<protein>
    <submittedName>
        <fullName evidence="2">Uncharacterized protein</fullName>
    </submittedName>
</protein>
<proteinExistence type="predicted"/>
<organism evidence="2">
    <name type="scientific">Candidatus Kentrum sp. DK</name>
    <dbReference type="NCBI Taxonomy" id="2126562"/>
    <lineage>
        <taxon>Bacteria</taxon>
        <taxon>Pseudomonadati</taxon>
        <taxon>Pseudomonadota</taxon>
        <taxon>Gammaproteobacteria</taxon>
        <taxon>Candidatus Kentrum</taxon>
    </lineage>
</organism>
<evidence type="ECO:0000256" key="1">
    <source>
        <dbReference type="SAM" id="MobiDB-lite"/>
    </source>
</evidence>